<evidence type="ECO:0000256" key="4">
    <source>
        <dbReference type="ARBA" id="ARBA00023136"/>
    </source>
</evidence>
<evidence type="ECO:0000256" key="6">
    <source>
        <dbReference type="SAM" id="Phobius"/>
    </source>
</evidence>
<dbReference type="Gene3D" id="2.40.50.100">
    <property type="match status" value="1"/>
</dbReference>
<dbReference type="SUPFAM" id="SSF111369">
    <property type="entry name" value="HlyD-like secretion proteins"/>
    <property type="match status" value="2"/>
</dbReference>
<dbReference type="Proteomes" id="UP001149009">
    <property type="component" value="Unassembled WGS sequence"/>
</dbReference>
<gene>
    <name evidence="9" type="ORF">NYR54_17840</name>
</gene>
<evidence type="ECO:0000259" key="7">
    <source>
        <dbReference type="Pfam" id="PF25917"/>
    </source>
</evidence>
<dbReference type="PANTHER" id="PTHR30386">
    <property type="entry name" value="MEMBRANE FUSION SUBUNIT OF EMRAB-TOLC MULTIDRUG EFFLUX PUMP"/>
    <property type="match status" value="1"/>
</dbReference>
<keyword evidence="2 6" id="KW-0812">Transmembrane</keyword>
<organism evidence="9 10">
    <name type="scientific">Chelativorans petroleitrophicus</name>
    <dbReference type="NCBI Taxonomy" id="2975484"/>
    <lineage>
        <taxon>Bacteria</taxon>
        <taxon>Pseudomonadati</taxon>
        <taxon>Pseudomonadota</taxon>
        <taxon>Alphaproteobacteria</taxon>
        <taxon>Hyphomicrobiales</taxon>
        <taxon>Phyllobacteriaceae</taxon>
        <taxon>Chelativorans</taxon>
    </lineage>
</organism>
<keyword evidence="4 6" id="KW-0472">Membrane</keyword>
<protein>
    <submittedName>
        <fullName evidence="9">HlyD family secretion protein</fullName>
    </submittedName>
</protein>
<proteinExistence type="predicted"/>
<dbReference type="PRINTS" id="PR01490">
    <property type="entry name" value="RTXTOXIND"/>
</dbReference>
<dbReference type="Gene3D" id="2.40.30.170">
    <property type="match status" value="1"/>
</dbReference>
<dbReference type="InterPro" id="IPR058625">
    <property type="entry name" value="MdtA-like_BSH"/>
</dbReference>
<evidence type="ECO:0000259" key="8">
    <source>
        <dbReference type="Pfam" id="PF25954"/>
    </source>
</evidence>
<feature type="coiled-coil region" evidence="5">
    <location>
        <begin position="185"/>
        <end position="260"/>
    </location>
</feature>
<keyword evidence="5" id="KW-0175">Coiled coil</keyword>
<dbReference type="Pfam" id="PF25954">
    <property type="entry name" value="Beta-barrel_RND_2"/>
    <property type="match status" value="1"/>
</dbReference>
<dbReference type="EMBL" id="JAODNV010000025">
    <property type="protein sequence ID" value="MCT8992128.1"/>
    <property type="molecule type" value="Genomic_DNA"/>
</dbReference>
<comment type="subcellular location">
    <subcellularLocation>
        <location evidence="1">Membrane</location>
        <topology evidence="1">Single-pass membrane protein</topology>
    </subcellularLocation>
</comment>
<keyword evidence="3 6" id="KW-1133">Transmembrane helix</keyword>
<dbReference type="AlphaFoldDB" id="A0A9X2XB52"/>
<evidence type="ECO:0000313" key="9">
    <source>
        <dbReference type="EMBL" id="MCT8992128.1"/>
    </source>
</evidence>
<feature type="domain" description="Multidrug resistance protein MdtA-like barrel-sandwich hybrid" evidence="7">
    <location>
        <begin position="70"/>
        <end position="283"/>
    </location>
</feature>
<sequence>MNMQLKSADIAETEQVSVGDMEPAQSRSYRRLLQVFILLAALAGAVYLTYPWLHSRWTHVVLDDARIAANMVSVSSELSGQVTALPVIAGDHVAQGQILAEIDAAAIRQDLKALEAQIRGVKAQENQLRAQQDYIRGQLASKLQAANAEIEVADASHAAATAALDNARSQFERVNALAGRNVLSTQQQEDAKAKLEAAIQEERATAARIKATAANLEVIKSEEAQIGVLDQQIAVLEAQIVQLNAQMERQRLELAKHQIRAAFDGVVDSTFVDVGEYVSPGTRLLIYHDPQTVWVDANVKETDFRKLALGAPVSISVDAYPDREFKGEVVRLGEAATSQFALLPSPNPSGNFTKVTQRLPVRISVEQEDGLLRPGMMVEASIDVR</sequence>
<dbReference type="Pfam" id="PF25917">
    <property type="entry name" value="BSH_RND"/>
    <property type="match status" value="1"/>
</dbReference>
<keyword evidence="10" id="KW-1185">Reference proteome</keyword>
<accession>A0A9X2XB52</accession>
<feature type="transmembrane region" description="Helical" evidence="6">
    <location>
        <begin position="32"/>
        <end position="53"/>
    </location>
</feature>
<dbReference type="GO" id="GO:0055085">
    <property type="term" value="P:transmembrane transport"/>
    <property type="evidence" value="ECO:0007669"/>
    <property type="project" value="InterPro"/>
</dbReference>
<comment type="caution">
    <text evidence="9">The sequence shown here is derived from an EMBL/GenBank/DDBJ whole genome shotgun (WGS) entry which is preliminary data.</text>
</comment>
<evidence type="ECO:0000256" key="2">
    <source>
        <dbReference type="ARBA" id="ARBA00022692"/>
    </source>
</evidence>
<evidence type="ECO:0000256" key="1">
    <source>
        <dbReference type="ARBA" id="ARBA00004167"/>
    </source>
</evidence>
<dbReference type="RefSeq" id="WP_261517080.1">
    <property type="nucleotide sequence ID" value="NZ_JAODNV010000025.1"/>
</dbReference>
<name>A0A9X2XB52_9HYPH</name>
<dbReference type="InterPro" id="IPR050739">
    <property type="entry name" value="MFP"/>
</dbReference>
<dbReference type="GO" id="GO:0016020">
    <property type="term" value="C:membrane"/>
    <property type="evidence" value="ECO:0007669"/>
    <property type="project" value="UniProtKB-SubCell"/>
</dbReference>
<feature type="domain" description="CusB-like beta-barrel" evidence="8">
    <location>
        <begin position="292"/>
        <end position="382"/>
    </location>
</feature>
<dbReference type="Gene3D" id="1.10.287.470">
    <property type="entry name" value="Helix hairpin bin"/>
    <property type="match status" value="1"/>
</dbReference>
<evidence type="ECO:0000256" key="3">
    <source>
        <dbReference type="ARBA" id="ARBA00022989"/>
    </source>
</evidence>
<dbReference type="PANTHER" id="PTHR30386:SF26">
    <property type="entry name" value="TRANSPORT PROTEIN COMB"/>
    <property type="match status" value="1"/>
</dbReference>
<evidence type="ECO:0000256" key="5">
    <source>
        <dbReference type="SAM" id="Coils"/>
    </source>
</evidence>
<dbReference type="InterPro" id="IPR058792">
    <property type="entry name" value="Beta-barrel_RND_2"/>
</dbReference>
<feature type="coiled-coil region" evidence="5">
    <location>
        <begin position="104"/>
        <end position="131"/>
    </location>
</feature>
<reference evidence="9" key="1">
    <citation type="submission" date="2022-08" db="EMBL/GenBank/DDBJ databases">
        <title>Chelativorans sichuanense sp. nov., a paraffin oil-degrading bacterium isolated from a mixture of oil-based drill cuttings and paddy soil.</title>
        <authorList>
            <person name="Yu J."/>
            <person name="Liu H."/>
            <person name="Chen Q."/>
        </authorList>
    </citation>
    <scope>NUCLEOTIDE SEQUENCE</scope>
    <source>
        <strain evidence="9">SCAU 2101</strain>
    </source>
</reference>
<evidence type="ECO:0000313" key="10">
    <source>
        <dbReference type="Proteomes" id="UP001149009"/>
    </source>
</evidence>